<evidence type="ECO:0008006" key="4">
    <source>
        <dbReference type="Google" id="ProtNLM"/>
    </source>
</evidence>
<gene>
    <name evidence="2" type="ORF">PV662_23805</name>
</gene>
<comment type="caution">
    <text evidence="2">The sequence shown here is derived from an EMBL/GenBank/DDBJ whole genome shotgun (WGS) entry which is preliminary data.</text>
</comment>
<keyword evidence="1" id="KW-1133">Transmembrane helix</keyword>
<protein>
    <recommendedName>
        <fullName evidence="4">Proline rich protein membrane protein</fullName>
    </recommendedName>
</protein>
<feature type="transmembrane region" description="Helical" evidence="1">
    <location>
        <begin position="37"/>
        <end position="58"/>
    </location>
</feature>
<proteinExistence type="predicted"/>
<name>A0ABU4NHY4_9ACTN</name>
<dbReference type="RefSeq" id="WP_046708533.1">
    <property type="nucleotide sequence ID" value="NZ_JARAUT010000003.1"/>
</dbReference>
<dbReference type="PANTHER" id="PTHR42305">
    <property type="entry name" value="MEMBRANE PROTEIN RV1733C-RELATED"/>
    <property type="match status" value="1"/>
</dbReference>
<dbReference type="EMBL" id="JARAYU010000008">
    <property type="protein sequence ID" value="MDX3702745.1"/>
    <property type="molecule type" value="Genomic_DNA"/>
</dbReference>
<dbReference type="PANTHER" id="PTHR42305:SF1">
    <property type="entry name" value="MEMBRANE PROTEIN RV1733C-RELATED"/>
    <property type="match status" value="1"/>
</dbReference>
<keyword evidence="1" id="KW-0812">Transmembrane</keyword>
<keyword evidence="1" id="KW-0472">Membrane</keyword>
<dbReference type="Proteomes" id="UP001271274">
    <property type="component" value="Unassembled WGS sequence"/>
</dbReference>
<keyword evidence="3" id="KW-1185">Reference proteome</keyword>
<accession>A0ABU4NHY4</accession>
<evidence type="ECO:0000313" key="3">
    <source>
        <dbReference type="Proteomes" id="UP001271274"/>
    </source>
</evidence>
<feature type="transmembrane region" description="Helical" evidence="1">
    <location>
        <begin position="159"/>
        <end position="180"/>
    </location>
</feature>
<evidence type="ECO:0000313" key="2">
    <source>
        <dbReference type="EMBL" id="MDX3702745.1"/>
    </source>
</evidence>
<evidence type="ECO:0000256" key="1">
    <source>
        <dbReference type="SAM" id="Phobius"/>
    </source>
</evidence>
<dbReference type="InterPro" id="IPR039708">
    <property type="entry name" value="MT1774/Rv1733c-like"/>
</dbReference>
<organism evidence="2 3">
    <name type="scientific">Streptomyces europaeiscabiei</name>
    <dbReference type="NCBI Taxonomy" id="146819"/>
    <lineage>
        <taxon>Bacteria</taxon>
        <taxon>Bacillati</taxon>
        <taxon>Actinomycetota</taxon>
        <taxon>Actinomycetes</taxon>
        <taxon>Kitasatosporales</taxon>
        <taxon>Streptomycetaceae</taxon>
        <taxon>Streptomyces</taxon>
    </lineage>
</organism>
<sequence>MARTTRSDQPPPERLPRVLLWRWRRNPLRRRTDLAQAWIALGLFLAVLTAAPAVLFLAGDAAHRHHRQAAQHQAAHRHHTSAALVHDAPRHPEPGSEEAKRALYPVTVRFSDPRGEIRTDEAEVEASLPAGSTIRVWITAEGEITDPPLTQDQIRNRTVVHAVLAALTVPLLAAAAYGYAGRRLERRNLARWDTAWARTAPRWTSPT</sequence>
<reference evidence="2 3" key="1">
    <citation type="journal article" date="2023" name="Microb. Genom.">
        <title>Mesoterricola silvestris gen. nov., sp. nov., Mesoterricola sediminis sp. nov., Geothrix oryzae sp. nov., Geothrix edaphica sp. nov., Geothrix rubra sp. nov., and Geothrix limicola sp. nov., six novel members of Acidobacteriota isolated from soils.</title>
        <authorList>
            <person name="Weisberg A.J."/>
            <person name="Pearce E."/>
            <person name="Kramer C.G."/>
            <person name="Chang J.H."/>
            <person name="Clarke C.R."/>
        </authorList>
    </citation>
    <scope>NUCLEOTIDE SEQUENCE [LARGE SCALE GENOMIC DNA]</scope>
    <source>
        <strain evidence="2 3">ID09-01A</strain>
    </source>
</reference>